<feature type="region of interest" description="Disordered" evidence="1">
    <location>
        <begin position="58"/>
        <end position="77"/>
    </location>
</feature>
<name>A0ABP8M8D8_9BACT</name>
<accession>A0ABP8M8D8</accession>
<reference evidence="3" key="1">
    <citation type="journal article" date="2019" name="Int. J. Syst. Evol. Microbiol.">
        <title>The Global Catalogue of Microorganisms (GCM) 10K type strain sequencing project: providing services to taxonomists for standard genome sequencing and annotation.</title>
        <authorList>
            <consortium name="The Broad Institute Genomics Platform"/>
            <consortium name="The Broad Institute Genome Sequencing Center for Infectious Disease"/>
            <person name="Wu L."/>
            <person name="Ma J."/>
        </authorList>
    </citation>
    <scope>NUCLEOTIDE SEQUENCE [LARGE SCALE GENOMIC DNA]</scope>
    <source>
        <strain evidence="3">JCM 31920</strain>
    </source>
</reference>
<proteinExistence type="predicted"/>
<protein>
    <submittedName>
        <fullName evidence="2">Uncharacterized protein</fullName>
    </submittedName>
</protein>
<gene>
    <name evidence="2" type="ORF">GCM10023091_36560</name>
</gene>
<dbReference type="Proteomes" id="UP001501508">
    <property type="component" value="Unassembled WGS sequence"/>
</dbReference>
<comment type="caution">
    <text evidence="2">The sequence shown here is derived from an EMBL/GenBank/DDBJ whole genome shotgun (WGS) entry which is preliminary data.</text>
</comment>
<evidence type="ECO:0000313" key="2">
    <source>
        <dbReference type="EMBL" id="GAA4445228.1"/>
    </source>
</evidence>
<keyword evidence="3" id="KW-1185">Reference proteome</keyword>
<evidence type="ECO:0000256" key="1">
    <source>
        <dbReference type="SAM" id="MobiDB-lite"/>
    </source>
</evidence>
<evidence type="ECO:0000313" key="3">
    <source>
        <dbReference type="Proteomes" id="UP001501508"/>
    </source>
</evidence>
<sequence length="77" mass="8906">MFPGRTELFLAGTFIFDLDESKNERPNKNKLIDRGVKHSSKVKRRGADFISIMKKDLGKQERTGSKRQSTLETEDNY</sequence>
<dbReference type="EMBL" id="BAABEY010000033">
    <property type="protein sequence ID" value="GAA4445228.1"/>
    <property type="molecule type" value="Genomic_DNA"/>
</dbReference>
<organism evidence="2 3">
    <name type="scientific">Ravibacter arvi</name>
    <dbReference type="NCBI Taxonomy" id="2051041"/>
    <lineage>
        <taxon>Bacteria</taxon>
        <taxon>Pseudomonadati</taxon>
        <taxon>Bacteroidota</taxon>
        <taxon>Cytophagia</taxon>
        <taxon>Cytophagales</taxon>
        <taxon>Spirosomataceae</taxon>
        <taxon>Ravibacter</taxon>
    </lineage>
</organism>